<dbReference type="EMBL" id="JASPKY010000209">
    <property type="protein sequence ID" value="KAK9720564.1"/>
    <property type="molecule type" value="Genomic_DNA"/>
</dbReference>
<keyword evidence="3" id="KW-1185">Reference proteome</keyword>
<evidence type="ECO:0000256" key="1">
    <source>
        <dbReference type="SAM" id="MobiDB-lite"/>
    </source>
</evidence>
<dbReference type="AlphaFoldDB" id="A0AAW1KNE8"/>
<sequence>TTDIDAESLLVHNDDEAVDLTQDELDELLEQLPEDSNQRDEEVAKYTNIHKKEDI</sequence>
<dbReference type="Proteomes" id="UP001458880">
    <property type="component" value="Unassembled WGS sequence"/>
</dbReference>
<protein>
    <submittedName>
        <fullName evidence="2">Uncharacterized protein</fullName>
    </submittedName>
</protein>
<evidence type="ECO:0000313" key="3">
    <source>
        <dbReference type="Proteomes" id="UP001458880"/>
    </source>
</evidence>
<feature type="non-terminal residue" evidence="2">
    <location>
        <position position="1"/>
    </location>
</feature>
<comment type="caution">
    <text evidence="2">The sequence shown here is derived from an EMBL/GenBank/DDBJ whole genome shotgun (WGS) entry which is preliminary data.</text>
</comment>
<reference evidence="2 3" key="1">
    <citation type="journal article" date="2024" name="BMC Genomics">
        <title>De novo assembly and annotation of Popillia japonica's genome with initial clues to its potential as an invasive pest.</title>
        <authorList>
            <person name="Cucini C."/>
            <person name="Boschi S."/>
            <person name="Funari R."/>
            <person name="Cardaioli E."/>
            <person name="Iannotti N."/>
            <person name="Marturano G."/>
            <person name="Paoli F."/>
            <person name="Bruttini M."/>
            <person name="Carapelli A."/>
            <person name="Frati F."/>
            <person name="Nardi F."/>
        </authorList>
    </citation>
    <scope>NUCLEOTIDE SEQUENCE [LARGE SCALE GENOMIC DNA]</scope>
    <source>
        <strain evidence="2">DMR45628</strain>
    </source>
</reference>
<accession>A0AAW1KNE8</accession>
<feature type="compositionally biased region" description="Basic and acidic residues" evidence="1">
    <location>
        <begin position="36"/>
        <end position="55"/>
    </location>
</feature>
<evidence type="ECO:0000313" key="2">
    <source>
        <dbReference type="EMBL" id="KAK9720564.1"/>
    </source>
</evidence>
<organism evidence="2 3">
    <name type="scientific">Popillia japonica</name>
    <name type="common">Japanese beetle</name>
    <dbReference type="NCBI Taxonomy" id="7064"/>
    <lineage>
        <taxon>Eukaryota</taxon>
        <taxon>Metazoa</taxon>
        <taxon>Ecdysozoa</taxon>
        <taxon>Arthropoda</taxon>
        <taxon>Hexapoda</taxon>
        <taxon>Insecta</taxon>
        <taxon>Pterygota</taxon>
        <taxon>Neoptera</taxon>
        <taxon>Endopterygota</taxon>
        <taxon>Coleoptera</taxon>
        <taxon>Polyphaga</taxon>
        <taxon>Scarabaeiformia</taxon>
        <taxon>Scarabaeidae</taxon>
        <taxon>Rutelinae</taxon>
        <taxon>Popillia</taxon>
    </lineage>
</organism>
<proteinExistence type="predicted"/>
<gene>
    <name evidence="2" type="ORF">QE152_g22009</name>
</gene>
<name>A0AAW1KNE8_POPJA</name>
<feature type="region of interest" description="Disordered" evidence="1">
    <location>
        <begin position="32"/>
        <end position="55"/>
    </location>
</feature>